<keyword evidence="2" id="KW-0436">Ligase</keyword>
<reference evidence="5 6" key="1">
    <citation type="submission" date="2020-03" db="EMBL/GenBank/DDBJ databases">
        <title>Whole genome shotgun sequence of Phytohabitans houttuyneae NBRC 108639.</title>
        <authorList>
            <person name="Komaki H."/>
            <person name="Tamura T."/>
        </authorList>
    </citation>
    <scope>NUCLEOTIDE SEQUENCE [LARGE SCALE GENOMIC DNA]</scope>
    <source>
        <strain evidence="5 6">NBRC 108639</strain>
    </source>
</reference>
<dbReference type="PANTHER" id="PTHR43767">
    <property type="entry name" value="LONG-CHAIN-FATTY-ACID--COA LIGASE"/>
    <property type="match status" value="1"/>
</dbReference>
<organism evidence="5 6">
    <name type="scientific">Phytohabitans houttuyneae</name>
    <dbReference type="NCBI Taxonomy" id="1076126"/>
    <lineage>
        <taxon>Bacteria</taxon>
        <taxon>Bacillati</taxon>
        <taxon>Actinomycetota</taxon>
        <taxon>Actinomycetes</taxon>
        <taxon>Micromonosporales</taxon>
        <taxon>Micromonosporaceae</taxon>
    </lineage>
</organism>
<protein>
    <submittedName>
        <fullName evidence="5">Fatty-acyl-CoA synthase</fullName>
    </submittedName>
</protein>
<dbReference type="NCBIfam" id="NF004837">
    <property type="entry name" value="PRK06187.1"/>
    <property type="match status" value="1"/>
</dbReference>
<evidence type="ECO:0000256" key="2">
    <source>
        <dbReference type="ARBA" id="ARBA00022598"/>
    </source>
</evidence>
<dbReference type="Proteomes" id="UP000482800">
    <property type="component" value="Unassembled WGS sequence"/>
</dbReference>
<dbReference type="InterPro" id="IPR000873">
    <property type="entry name" value="AMP-dep_synth/lig_dom"/>
</dbReference>
<accession>A0A6V8KNS5</accession>
<proteinExistence type="inferred from homology"/>
<dbReference type="InterPro" id="IPR020845">
    <property type="entry name" value="AMP-binding_CS"/>
</dbReference>
<dbReference type="InterPro" id="IPR042099">
    <property type="entry name" value="ANL_N_sf"/>
</dbReference>
<dbReference type="SUPFAM" id="SSF56801">
    <property type="entry name" value="Acetyl-CoA synthetase-like"/>
    <property type="match status" value="1"/>
</dbReference>
<dbReference type="AlphaFoldDB" id="A0A6V8KNS5"/>
<keyword evidence="6" id="KW-1185">Reference proteome</keyword>
<dbReference type="Gene3D" id="3.30.300.30">
    <property type="match status" value="1"/>
</dbReference>
<dbReference type="Pfam" id="PF13193">
    <property type="entry name" value="AMP-binding_C"/>
    <property type="match status" value="1"/>
</dbReference>
<dbReference type="PANTHER" id="PTHR43767:SF1">
    <property type="entry name" value="NONRIBOSOMAL PEPTIDE SYNTHASE PES1 (EUROFUNG)-RELATED"/>
    <property type="match status" value="1"/>
</dbReference>
<dbReference type="EMBL" id="BLPF01000003">
    <property type="protein sequence ID" value="GFJ83417.1"/>
    <property type="molecule type" value="Genomic_DNA"/>
</dbReference>
<evidence type="ECO:0000259" key="4">
    <source>
        <dbReference type="Pfam" id="PF13193"/>
    </source>
</evidence>
<dbReference type="RefSeq" id="WP_173065861.1">
    <property type="nucleotide sequence ID" value="NZ_BAABGO010000044.1"/>
</dbReference>
<dbReference type="CDD" id="cd17631">
    <property type="entry name" value="FACL_FadD13-like"/>
    <property type="match status" value="1"/>
</dbReference>
<feature type="domain" description="AMP-dependent synthetase/ligase" evidence="3">
    <location>
        <begin position="12"/>
        <end position="359"/>
    </location>
</feature>
<comment type="caution">
    <text evidence="5">The sequence shown here is derived from an EMBL/GenBank/DDBJ whole genome shotgun (WGS) entry which is preliminary data.</text>
</comment>
<dbReference type="InterPro" id="IPR025110">
    <property type="entry name" value="AMP-bd_C"/>
</dbReference>
<evidence type="ECO:0000259" key="3">
    <source>
        <dbReference type="Pfam" id="PF00501"/>
    </source>
</evidence>
<dbReference type="Gene3D" id="3.40.50.12780">
    <property type="entry name" value="N-terminal domain of ligase-like"/>
    <property type="match status" value="1"/>
</dbReference>
<dbReference type="GO" id="GO:0016878">
    <property type="term" value="F:acid-thiol ligase activity"/>
    <property type="evidence" value="ECO:0007669"/>
    <property type="project" value="UniProtKB-ARBA"/>
</dbReference>
<feature type="domain" description="AMP-binding enzyme C-terminal" evidence="4">
    <location>
        <begin position="410"/>
        <end position="485"/>
    </location>
</feature>
<evidence type="ECO:0000313" key="5">
    <source>
        <dbReference type="EMBL" id="GFJ83417.1"/>
    </source>
</evidence>
<comment type="similarity">
    <text evidence="1">Belongs to the ATP-dependent AMP-binding enzyme family.</text>
</comment>
<sequence>MRNQGVGSWAARRARMSPERVAVVHDGREYTYREVAERTARLAHVLAARGIGRGDRVAYLGPNHPTLLEMLLATGVLGAAFVPLNTRLAAPELAYILRDSGAAALIWSPRLAGVVEELKATVPYELSLDGYEAALSTVEPEPLDLPVAPDETCMLMYTSGTTGRPKGVMLTHANVTWNTVNLLVDVDITSTEVTLVSAPMFHVAALNQTVLPTFCKGGTAILVSAFDPDATLELIERHRVTFLFGVPAMFQAIARSPRWAEADLSSVRSAICGGAPVPEPLIATYRQRGVTFMQGYGLTESAPGATFLRAGDSPAKAGSAGTPSFFTDVRLAAPDGGPVAPHEPGEVQIQGPNVMAGYWGQPAETAAALTGDGWLRTGDVAVADDEGYLYIRDRIKDLIISGGENIYPAEVEDVIYQHPAVAECAVIGVPDERWGEVGRAVVVLRAGARLDPAQLLAFLDGKIARYKIPKSVVLAEGLPRTASGKVLKQELRARHQP</sequence>
<name>A0A6V8KNS5_9ACTN</name>
<dbReference type="Pfam" id="PF00501">
    <property type="entry name" value="AMP-binding"/>
    <property type="match status" value="1"/>
</dbReference>
<dbReference type="PROSITE" id="PS00455">
    <property type="entry name" value="AMP_BINDING"/>
    <property type="match status" value="1"/>
</dbReference>
<evidence type="ECO:0000313" key="6">
    <source>
        <dbReference type="Proteomes" id="UP000482800"/>
    </source>
</evidence>
<dbReference type="FunFam" id="3.30.300.30:FF:000008">
    <property type="entry name" value="2,3-dihydroxybenzoate-AMP ligase"/>
    <property type="match status" value="1"/>
</dbReference>
<evidence type="ECO:0000256" key="1">
    <source>
        <dbReference type="ARBA" id="ARBA00006432"/>
    </source>
</evidence>
<dbReference type="InterPro" id="IPR050237">
    <property type="entry name" value="ATP-dep_AMP-bd_enzyme"/>
</dbReference>
<dbReference type="InterPro" id="IPR045851">
    <property type="entry name" value="AMP-bd_C_sf"/>
</dbReference>
<gene>
    <name evidence="5" type="ORF">Phou_075970</name>
</gene>
<reference evidence="5 6" key="2">
    <citation type="submission" date="2020-03" db="EMBL/GenBank/DDBJ databases">
        <authorList>
            <person name="Ichikawa N."/>
            <person name="Kimura A."/>
            <person name="Kitahashi Y."/>
            <person name="Uohara A."/>
        </authorList>
    </citation>
    <scope>NUCLEOTIDE SEQUENCE [LARGE SCALE GENOMIC DNA]</scope>
    <source>
        <strain evidence="5 6">NBRC 108639</strain>
    </source>
</reference>